<organism evidence="3 4">
    <name type="scientific">Trichoderma cornu-damae</name>
    <dbReference type="NCBI Taxonomy" id="654480"/>
    <lineage>
        <taxon>Eukaryota</taxon>
        <taxon>Fungi</taxon>
        <taxon>Dikarya</taxon>
        <taxon>Ascomycota</taxon>
        <taxon>Pezizomycotina</taxon>
        <taxon>Sordariomycetes</taxon>
        <taxon>Hypocreomycetidae</taxon>
        <taxon>Hypocreales</taxon>
        <taxon>Hypocreaceae</taxon>
        <taxon>Trichoderma</taxon>
    </lineage>
</organism>
<dbReference type="Gene3D" id="3.40.190.10">
    <property type="entry name" value="Periplasmic binding protein-like II"/>
    <property type="match status" value="2"/>
</dbReference>
<dbReference type="SUPFAM" id="SSF53850">
    <property type="entry name" value="Periplasmic binding protein-like II"/>
    <property type="match status" value="1"/>
</dbReference>
<evidence type="ECO:0000256" key="1">
    <source>
        <dbReference type="SAM" id="SignalP"/>
    </source>
</evidence>
<protein>
    <submittedName>
        <fullName evidence="3">Extracellular tungstate binding</fullName>
    </submittedName>
</protein>
<dbReference type="InterPro" id="IPR052738">
    <property type="entry name" value="ABC-Tungstate_binding"/>
</dbReference>
<evidence type="ECO:0000313" key="3">
    <source>
        <dbReference type="EMBL" id="KAH6608203.1"/>
    </source>
</evidence>
<dbReference type="Proteomes" id="UP000827724">
    <property type="component" value="Unassembled WGS sequence"/>
</dbReference>
<accession>A0A9P8QT08</accession>
<feature type="signal peptide" evidence="1">
    <location>
        <begin position="1"/>
        <end position="21"/>
    </location>
</feature>
<feature type="domain" description="PBP" evidence="2">
    <location>
        <begin position="41"/>
        <end position="279"/>
    </location>
</feature>
<dbReference type="PANTHER" id="PTHR37945:SF1">
    <property type="entry name" value="EXTRACELLULAR TUNGSTATE BINDING PROTEIN"/>
    <property type="match status" value="1"/>
</dbReference>
<evidence type="ECO:0000313" key="4">
    <source>
        <dbReference type="Proteomes" id="UP000827724"/>
    </source>
</evidence>
<feature type="chain" id="PRO_5040306389" evidence="1">
    <location>
        <begin position="22"/>
        <end position="306"/>
    </location>
</feature>
<name>A0A9P8QT08_9HYPO</name>
<keyword evidence="1" id="KW-0732">Signal</keyword>
<evidence type="ECO:0000259" key="2">
    <source>
        <dbReference type="Pfam" id="PF12849"/>
    </source>
</evidence>
<proteinExistence type="predicted"/>
<dbReference type="PANTHER" id="PTHR37945">
    <property type="entry name" value="EXTRACELLULAR TUNGSTATE BINDING PROTEIN"/>
    <property type="match status" value="1"/>
</dbReference>
<reference evidence="3" key="1">
    <citation type="submission" date="2021-08" db="EMBL/GenBank/DDBJ databases">
        <title>Chromosome-Level Trichoderma cornu-damae using Hi-C Data.</title>
        <authorList>
            <person name="Kim C.S."/>
        </authorList>
    </citation>
    <scope>NUCLEOTIDE SEQUENCE</scope>
    <source>
        <strain evidence="3">KA19-0412C</strain>
    </source>
</reference>
<dbReference type="InterPro" id="IPR024370">
    <property type="entry name" value="PBP_domain"/>
</dbReference>
<gene>
    <name evidence="3" type="ORF">Trco_004516</name>
</gene>
<dbReference type="EMBL" id="JAIWOZ010000003">
    <property type="protein sequence ID" value="KAH6608203.1"/>
    <property type="molecule type" value="Genomic_DNA"/>
</dbReference>
<dbReference type="Pfam" id="PF12849">
    <property type="entry name" value="PBP_like_2"/>
    <property type="match status" value="1"/>
</dbReference>
<comment type="caution">
    <text evidence="3">The sequence shown here is derived from an EMBL/GenBank/DDBJ whole genome shotgun (WGS) entry which is preliminary data.</text>
</comment>
<sequence length="306" mass="32908">MSSLCKLAAVVALALVAPCAAIDPNAIYDGGIKGNNGTIQLAIGNGGAGQSGLIKALADAYINDSVSRGAELFRVAWYTSDTTYSIEYLKTGLIDVGITYNPAAEKAAIDQGIATSPSYYAFRDHFLLVGPKSNPARISESTDIYTIFSQIHQVAENEQTKPPVRFLSRFDKSATNIKDSLLWVTIGQVPWANAYSTWYHQYIAFPIPALTAAILLEEYTITDRGTILSLDAKLRDQTVIYKAGTDNPDDPLLNPAHLLIGKKAPHAKVANDFAAWLVGTKGQNVIIGFKKDGQQLYSPAPSKAAA</sequence>
<keyword evidence="4" id="KW-1185">Reference proteome</keyword>
<dbReference type="OrthoDB" id="10260248at2759"/>
<dbReference type="AlphaFoldDB" id="A0A9P8QT08"/>